<keyword evidence="2" id="KW-0812">Transmembrane</keyword>
<keyword evidence="1 4" id="KW-0378">Hydrolase</keyword>
<comment type="caution">
    <text evidence="4">The sequence shown here is derived from an EMBL/GenBank/DDBJ whole genome shotgun (WGS) entry which is preliminary data.</text>
</comment>
<evidence type="ECO:0000259" key="3">
    <source>
        <dbReference type="SMART" id="SM00047"/>
    </source>
</evidence>
<gene>
    <name evidence="4" type="primary">flgJ_1</name>
    <name evidence="4" type="ORF">SDC9_17693</name>
</gene>
<dbReference type="Gene3D" id="1.10.530.10">
    <property type="match status" value="1"/>
</dbReference>
<reference evidence="4" key="1">
    <citation type="submission" date="2019-08" db="EMBL/GenBank/DDBJ databases">
        <authorList>
            <person name="Kucharzyk K."/>
            <person name="Murdoch R.W."/>
            <person name="Higgins S."/>
            <person name="Loffler F."/>
        </authorList>
    </citation>
    <scope>NUCLEOTIDE SEQUENCE</scope>
</reference>
<dbReference type="PANTHER" id="PTHR33308">
    <property type="entry name" value="PEPTIDOGLYCAN HYDROLASE FLGJ"/>
    <property type="match status" value="1"/>
</dbReference>
<name>A0A644TYA3_9ZZZZ</name>
<dbReference type="GO" id="GO:0071973">
    <property type="term" value="P:bacterial-type flagellum-dependent cell motility"/>
    <property type="evidence" value="ECO:0007669"/>
    <property type="project" value="TreeGrafter"/>
</dbReference>
<feature type="transmembrane region" description="Helical" evidence="2">
    <location>
        <begin position="159"/>
        <end position="177"/>
    </location>
</feature>
<keyword evidence="4" id="KW-0326">Glycosidase</keyword>
<dbReference type="SMART" id="SM00047">
    <property type="entry name" value="LYZ2"/>
    <property type="match status" value="1"/>
</dbReference>
<sequence>MTPVAFIATYTTAIVNACRNTGIFPSVKMAQMALESGWGKSIIGNNAFGIKAAGDYSPYWQGAAINANTLEFVNGNYQAGPAMFRAYRSVQDSISDHTYFLQQNSRYTNAGVFSAQTPEAQAYALKAAGYATDPQYAYKLIDIINDYNLKAIDTIVAKAVPAIVPLALLGLLVYGAAKLIKQ</sequence>
<protein>
    <submittedName>
        <fullName evidence="4">Peptidoglycan hydrolase FlgJ</fullName>
        <ecNumber evidence="4">3.2.1.-</ecNumber>
    </submittedName>
</protein>
<dbReference type="PANTHER" id="PTHR33308:SF9">
    <property type="entry name" value="PEPTIDOGLYCAN HYDROLASE FLGJ"/>
    <property type="match status" value="1"/>
</dbReference>
<dbReference type="EC" id="3.2.1.-" evidence="4"/>
<proteinExistence type="predicted"/>
<evidence type="ECO:0000313" key="4">
    <source>
        <dbReference type="EMBL" id="MPL71914.1"/>
    </source>
</evidence>
<dbReference type="InterPro" id="IPR051056">
    <property type="entry name" value="Glycosyl_Hydrolase_73"/>
</dbReference>
<dbReference type="GO" id="GO:0004040">
    <property type="term" value="F:amidase activity"/>
    <property type="evidence" value="ECO:0007669"/>
    <property type="project" value="InterPro"/>
</dbReference>
<dbReference type="GO" id="GO:0016798">
    <property type="term" value="F:hydrolase activity, acting on glycosyl bonds"/>
    <property type="evidence" value="ECO:0007669"/>
    <property type="project" value="UniProtKB-KW"/>
</dbReference>
<dbReference type="PRINTS" id="PR01002">
    <property type="entry name" value="FLGFLGJ"/>
</dbReference>
<evidence type="ECO:0000256" key="2">
    <source>
        <dbReference type="SAM" id="Phobius"/>
    </source>
</evidence>
<dbReference type="Gene3D" id="2.10.70.40">
    <property type="entry name" value="peptidoglycan hydrolase"/>
    <property type="match status" value="1"/>
</dbReference>
<evidence type="ECO:0000256" key="1">
    <source>
        <dbReference type="ARBA" id="ARBA00022801"/>
    </source>
</evidence>
<organism evidence="4">
    <name type="scientific">bioreactor metagenome</name>
    <dbReference type="NCBI Taxonomy" id="1076179"/>
    <lineage>
        <taxon>unclassified sequences</taxon>
        <taxon>metagenomes</taxon>
        <taxon>ecological metagenomes</taxon>
    </lineage>
</organism>
<dbReference type="InterPro" id="IPR002901">
    <property type="entry name" value="MGlyc_endo_b_GlcNAc-like_dom"/>
</dbReference>
<dbReference type="Pfam" id="PF01832">
    <property type="entry name" value="Glucosaminidase"/>
    <property type="match status" value="1"/>
</dbReference>
<dbReference type="AlphaFoldDB" id="A0A644TYA3"/>
<feature type="domain" description="Mannosyl-glycoprotein endo-beta-N-acetylglucosamidase-like" evidence="3">
    <location>
        <begin position="1"/>
        <end position="153"/>
    </location>
</feature>
<dbReference type="EMBL" id="VSSQ01000062">
    <property type="protein sequence ID" value="MPL71914.1"/>
    <property type="molecule type" value="Genomic_DNA"/>
</dbReference>
<keyword evidence="2" id="KW-0472">Membrane</keyword>
<keyword evidence="2" id="KW-1133">Transmembrane helix</keyword>
<accession>A0A644TYA3</accession>